<reference evidence="1 2" key="2">
    <citation type="journal article" date="2013" name="PLoS Genet.">
        <title>Comparative genome structure, secondary metabolite, and effector coding capacity across Cochliobolus pathogens.</title>
        <authorList>
            <person name="Condon B.J."/>
            <person name="Leng Y."/>
            <person name="Wu D."/>
            <person name="Bushley K.E."/>
            <person name="Ohm R.A."/>
            <person name="Otillar R."/>
            <person name="Martin J."/>
            <person name="Schackwitz W."/>
            <person name="Grimwood J."/>
            <person name="MohdZainudin N."/>
            <person name="Xue C."/>
            <person name="Wang R."/>
            <person name="Manning V.A."/>
            <person name="Dhillon B."/>
            <person name="Tu Z.J."/>
            <person name="Steffenson B.J."/>
            <person name="Salamov A."/>
            <person name="Sun H."/>
            <person name="Lowry S."/>
            <person name="LaButti K."/>
            <person name="Han J."/>
            <person name="Copeland A."/>
            <person name="Lindquist E."/>
            <person name="Barry K."/>
            <person name="Schmutz J."/>
            <person name="Baker S.E."/>
            <person name="Ciuffetti L.M."/>
            <person name="Grigoriev I.V."/>
            <person name="Zhong S."/>
            <person name="Turgeon B.G."/>
        </authorList>
    </citation>
    <scope>NUCLEOTIDE SEQUENCE [LARGE SCALE GENOMIC DNA]</scope>
    <source>
        <strain evidence="2">28A</strain>
    </source>
</reference>
<dbReference type="HOGENOM" id="CLU_966974_0_0_1"/>
<dbReference type="RefSeq" id="XP_008030659.1">
    <property type="nucleotide sequence ID" value="XM_008032468.1"/>
</dbReference>
<evidence type="ECO:0000313" key="1">
    <source>
        <dbReference type="EMBL" id="EOA81378.1"/>
    </source>
</evidence>
<organism evidence="1 2">
    <name type="scientific">Exserohilum turcicum (strain 28A)</name>
    <name type="common">Northern leaf blight fungus</name>
    <name type="synonym">Setosphaeria turcica</name>
    <dbReference type="NCBI Taxonomy" id="671987"/>
    <lineage>
        <taxon>Eukaryota</taxon>
        <taxon>Fungi</taxon>
        <taxon>Dikarya</taxon>
        <taxon>Ascomycota</taxon>
        <taxon>Pezizomycotina</taxon>
        <taxon>Dothideomycetes</taxon>
        <taxon>Pleosporomycetidae</taxon>
        <taxon>Pleosporales</taxon>
        <taxon>Pleosporineae</taxon>
        <taxon>Pleosporaceae</taxon>
        <taxon>Exserohilum</taxon>
    </lineage>
</organism>
<proteinExistence type="predicted"/>
<dbReference type="EMBL" id="KB908866">
    <property type="protein sequence ID" value="EOA81378.1"/>
    <property type="molecule type" value="Genomic_DNA"/>
</dbReference>
<accession>R0JJ56</accession>
<name>R0JJ56_EXST2</name>
<dbReference type="Proteomes" id="UP000016935">
    <property type="component" value="Unassembled WGS sequence"/>
</dbReference>
<dbReference type="GeneID" id="19403986"/>
<keyword evidence="2" id="KW-1185">Reference proteome</keyword>
<sequence>MPADTVYHCLQLLGTCCLSCAVLYSYHTPYLTEQAPAAAGQAFAVIQMEINLTAVQGKVGDLKDIGFSPRLFWAYPKDFNARAFHTGVGRDGQTWVIVDGMHHEEDGSTHRHGLTYNLRSHQRRVDASSVQKGLSEVLSRSPLAILIARCDTENLGRIFGWLETSKYLGNVLNREDLVDILSSIKEQELDQFVYANCLKGPFDNSTNVRVGSILPHGQNIREWAKSTAKRYEDVKNAYESMCGAGSWETNPHLTAMLQEFSRSVPPEFENVLETKKQEDAEHQHQLWD</sequence>
<protein>
    <submittedName>
        <fullName evidence="1">Uncharacterized protein</fullName>
    </submittedName>
</protein>
<dbReference type="OrthoDB" id="3663728at2759"/>
<dbReference type="AlphaFoldDB" id="R0JJ56"/>
<reference evidence="1 2" key="1">
    <citation type="journal article" date="2012" name="PLoS Pathog.">
        <title>Diverse lifestyles and strategies of plant pathogenesis encoded in the genomes of eighteen Dothideomycetes fungi.</title>
        <authorList>
            <person name="Ohm R.A."/>
            <person name="Feau N."/>
            <person name="Henrissat B."/>
            <person name="Schoch C.L."/>
            <person name="Horwitz B.A."/>
            <person name="Barry K.W."/>
            <person name="Condon B.J."/>
            <person name="Copeland A.C."/>
            <person name="Dhillon B."/>
            <person name="Glaser F."/>
            <person name="Hesse C.N."/>
            <person name="Kosti I."/>
            <person name="LaButti K."/>
            <person name="Lindquist E.A."/>
            <person name="Lucas S."/>
            <person name="Salamov A.A."/>
            <person name="Bradshaw R.E."/>
            <person name="Ciuffetti L."/>
            <person name="Hamelin R.C."/>
            <person name="Kema G.H.J."/>
            <person name="Lawrence C."/>
            <person name="Scott J.A."/>
            <person name="Spatafora J.W."/>
            <person name="Turgeon B.G."/>
            <person name="de Wit P.J.G.M."/>
            <person name="Zhong S."/>
            <person name="Goodwin S.B."/>
            <person name="Grigoriev I.V."/>
        </authorList>
    </citation>
    <scope>NUCLEOTIDE SEQUENCE [LARGE SCALE GENOMIC DNA]</scope>
    <source>
        <strain evidence="2">28A</strain>
    </source>
</reference>
<evidence type="ECO:0000313" key="2">
    <source>
        <dbReference type="Proteomes" id="UP000016935"/>
    </source>
</evidence>
<gene>
    <name evidence="1" type="ORF">SETTUDRAFT_35220</name>
</gene>